<evidence type="ECO:0000313" key="2">
    <source>
        <dbReference type="EMBL" id="KAF8783427.1"/>
    </source>
</evidence>
<organism evidence="2 3">
    <name type="scientific">Argiope bruennichi</name>
    <name type="common">Wasp spider</name>
    <name type="synonym">Aranea bruennichi</name>
    <dbReference type="NCBI Taxonomy" id="94029"/>
    <lineage>
        <taxon>Eukaryota</taxon>
        <taxon>Metazoa</taxon>
        <taxon>Ecdysozoa</taxon>
        <taxon>Arthropoda</taxon>
        <taxon>Chelicerata</taxon>
        <taxon>Arachnida</taxon>
        <taxon>Araneae</taxon>
        <taxon>Araneomorphae</taxon>
        <taxon>Entelegynae</taxon>
        <taxon>Araneoidea</taxon>
        <taxon>Araneidae</taxon>
        <taxon>Argiope</taxon>
    </lineage>
</organism>
<keyword evidence="1" id="KW-0472">Membrane</keyword>
<proteinExistence type="predicted"/>
<evidence type="ECO:0000256" key="1">
    <source>
        <dbReference type="SAM" id="Phobius"/>
    </source>
</evidence>
<sequence>MELPVDIDTFNGMDGQESVPSEASSLFERIHQKLKRVRNLDLSRLKREKNCRFYCRPAVENRNARVGSSLKDIQPSVRIMINHCLRCLRRKGYMNKIMEYKLLEKESVATPSLQTTSPQKKQSKTAHQSLPYHNVFGGWISFQKDRERYSSPGKESGKMQGFRKLLSDTQSNRKNVVTKRAIIIGDRLDEDYINNYENIPDGFGGIDFGKLEEKIRDLAPNIFIGAFVFFGVLFIVLFPVINFINMCIDDFRANCHLFGYILCCRDPKYSLVKKECKRKGVFIPKYRKYQKLMKKYKKLQKSEGLEKMKVKT</sequence>
<protein>
    <submittedName>
        <fullName evidence="2">Uncharacterized protein</fullName>
    </submittedName>
</protein>
<feature type="transmembrane region" description="Helical" evidence="1">
    <location>
        <begin position="222"/>
        <end position="244"/>
    </location>
</feature>
<reference evidence="2" key="1">
    <citation type="journal article" date="2020" name="bioRxiv">
        <title>Chromosome-level reference genome of the European wasp spider Argiope bruennichi: a resource for studies on range expansion and evolutionary adaptation.</title>
        <authorList>
            <person name="Sheffer M.M."/>
            <person name="Hoppe A."/>
            <person name="Krehenwinkel H."/>
            <person name="Uhl G."/>
            <person name="Kuss A.W."/>
            <person name="Jensen L."/>
            <person name="Jensen C."/>
            <person name="Gillespie R.G."/>
            <person name="Hoff K.J."/>
            <person name="Prost S."/>
        </authorList>
    </citation>
    <scope>NUCLEOTIDE SEQUENCE</scope>
</reference>
<dbReference type="Proteomes" id="UP000807504">
    <property type="component" value="Unassembled WGS sequence"/>
</dbReference>
<accession>A0A8T0F0S0</accession>
<keyword evidence="1" id="KW-0812">Transmembrane</keyword>
<evidence type="ECO:0000313" key="3">
    <source>
        <dbReference type="Proteomes" id="UP000807504"/>
    </source>
</evidence>
<gene>
    <name evidence="2" type="ORF">HNY73_013589</name>
</gene>
<reference evidence="2" key="2">
    <citation type="submission" date="2020-06" db="EMBL/GenBank/DDBJ databases">
        <authorList>
            <person name="Sheffer M."/>
        </authorList>
    </citation>
    <scope>NUCLEOTIDE SEQUENCE</scope>
</reference>
<keyword evidence="1" id="KW-1133">Transmembrane helix</keyword>
<dbReference type="EMBL" id="JABXBU010001863">
    <property type="protein sequence ID" value="KAF8783427.1"/>
    <property type="molecule type" value="Genomic_DNA"/>
</dbReference>
<comment type="caution">
    <text evidence="2">The sequence shown here is derived from an EMBL/GenBank/DDBJ whole genome shotgun (WGS) entry which is preliminary data.</text>
</comment>
<keyword evidence="3" id="KW-1185">Reference proteome</keyword>
<name>A0A8T0F0S0_ARGBR</name>
<dbReference type="AlphaFoldDB" id="A0A8T0F0S0"/>